<dbReference type="InterPro" id="IPR052206">
    <property type="entry name" value="Retinol_saturase"/>
</dbReference>
<dbReference type="AlphaFoldDB" id="D6Z2Q8"/>
<dbReference type="PANTHER" id="PTHR46091:SF3">
    <property type="entry name" value="AMINE OXIDASE DOMAIN-CONTAINING PROTEIN"/>
    <property type="match status" value="1"/>
</dbReference>
<evidence type="ECO:0000259" key="6">
    <source>
        <dbReference type="Pfam" id="PF01593"/>
    </source>
</evidence>
<evidence type="ECO:0000256" key="4">
    <source>
        <dbReference type="ARBA" id="ARBA00022857"/>
    </source>
</evidence>
<keyword evidence="5" id="KW-0520">NAD</keyword>
<evidence type="ECO:0000313" key="7">
    <source>
        <dbReference type="EMBL" id="ADH85833.1"/>
    </source>
</evidence>
<proteinExistence type="predicted"/>
<feature type="domain" description="Amine oxidase" evidence="6">
    <location>
        <begin position="17"/>
        <end position="313"/>
    </location>
</feature>
<keyword evidence="7" id="KW-0560">Oxidoreductase</keyword>
<dbReference type="InterPro" id="IPR002937">
    <property type="entry name" value="Amino_oxidase"/>
</dbReference>
<evidence type="ECO:0000313" key="8">
    <source>
        <dbReference type="Proteomes" id="UP000001508"/>
    </source>
</evidence>
<sequence length="505" mass="55692">MIKGDQNTEVVVIGSGISGLTAAALLARKGREVTILERTARPGGALKRFKRQGVSFDVGFHYTGCLGEGEILAVLWDYLGVRSRLEIRPFPADGHDALHITGCARPVRAYFNYSRLAEELQRLFPAERAAITAYLEQVKQVCREVPFYNLDLPLSPFLRGFKERPQALAEYLRAITDNPQLQAALAAPVFLYGVPPEAAAFPVHATVAHGFYQGAYTIDGGGQAVVDAYLQVLDQAGARVLTGNRVVKVLVEHDRVAGVVTDREQVISCREVIFTGHPAAVPAMVPAALFRPIYLKRLQELQNTCSMHAVFAVPDGPEVPPPDWNNYYKLPAGLDIIAQSREQALRHRALMMTSPERRETGSLREPNRGIILLSPAFWREGKRFWASTPRNRPADYEAWKEEVTGEMLAATRQHWGDRYGSLRPLAVGTPLTFRDELAAPEGAAYGAQHSLLQHNPVARTRLPGFWLSGQSTLMTGVVGAALAGLVSAGEILEIEKTWEEVRQCR</sequence>
<keyword evidence="4" id="KW-0521">NADP</keyword>
<gene>
    <name evidence="7" type="ordered locus">DaAHT2_1135</name>
</gene>
<dbReference type="eggNOG" id="COG1233">
    <property type="taxonomic scope" value="Bacteria"/>
</dbReference>
<dbReference type="STRING" id="589865.DaAHT2_1135"/>
<keyword evidence="8" id="KW-1185">Reference proteome</keyword>
<protein>
    <submittedName>
        <fullName evidence="7">All-trans-retinol 13,14-reductase</fullName>
        <ecNumber evidence="7">1.3.99.23</ecNumber>
    </submittedName>
</protein>
<evidence type="ECO:0000256" key="1">
    <source>
        <dbReference type="ARBA" id="ARBA00022630"/>
    </source>
</evidence>
<dbReference type="EMBL" id="CP001940">
    <property type="protein sequence ID" value="ADH85833.1"/>
    <property type="molecule type" value="Genomic_DNA"/>
</dbReference>
<evidence type="ECO:0000256" key="2">
    <source>
        <dbReference type="ARBA" id="ARBA00022729"/>
    </source>
</evidence>
<dbReference type="HOGENOM" id="CLU_019722_1_2_7"/>
<name>D6Z2Q8_DESAT</name>
<accession>D6Z2Q8</accession>
<dbReference type="InParanoid" id="D6Z2Q8"/>
<dbReference type="PRINTS" id="PR00419">
    <property type="entry name" value="ADXRDTASE"/>
</dbReference>
<keyword evidence="3" id="KW-0274">FAD</keyword>
<keyword evidence="1" id="KW-0285">Flavoprotein</keyword>
<dbReference type="SUPFAM" id="SSF51905">
    <property type="entry name" value="FAD/NAD(P)-binding domain"/>
    <property type="match status" value="1"/>
</dbReference>
<dbReference type="GO" id="GO:0051786">
    <property type="term" value="F:all-trans-retinol 13,14-reductase activity"/>
    <property type="evidence" value="ECO:0007669"/>
    <property type="project" value="UniProtKB-EC"/>
</dbReference>
<reference evidence="8" key="1">
    <citation type="submission" date="2010-02" db="EMBL/GenBank/DDBJ databases">
        <title>Complete sequence of Desulfurivibrio alkaliphilus AHT2.</title>
        <authorList>
            <consortium name="US DOE Joint Genome Institute"/>
            <person name="Pitluck S."/>
            <person name="Chertkov O."/>
            <person name="Detter J.C."/>
            <person name="Han C."/>
            <person name="Tapia R."/>
            <person name="Larimer F."/>
            <person name="Land M."/>
            <person name="Hauser L."/>
            <person name="Kyrpides N."/>
            <person name="Mikhailova N."/>
            <person name="Sorokin D.Y."/>
            <person name="Muyzer G."/>
            <person name="Woyke T."/>
        </authorList>
    </citation>
    <scope>NUCLEOTIDE SEQUENCE [LARGE SCALE GENOMIC DNA]</scope>
    <source>
        <strain evidence="8">DSM 19089 / UNIQEM U267 / AHT2</strain>
    </source>
</reference>
<evidence type="ECO:0000256" key="3">
    <source>
        <dbReference type="ARBA" id="ARBA00022827"/>
    </source>
</evidence>
<dbReference type="Proteomes" id="UP000001508">
    <property type="component" value="Chromosome"/>
</dbReference>
<organism evidence="7 8">
    <name type="scientific">Desulfurivibrio alkaliphilus (strain DSM 19089 / UNIQEM U267 / AHT2)</name>
    <dbReference type="NCBI Taxonomy" id="589865"/>
    <lineage>
        <taxon>Bacteria</taxon>
        <taxon>Pseudomonadati</taxon>
        <taxon>Thermodesulfobacteriota</taxon>
        <taxon>Desulfobulbia</taxon>
        <taxon>Desulfobulbales</taxon>
        <taxon>Desulfobulbaceae</taxon>
        <taxon>Desulfurivibrio</taxon>
    </lineage>
</organism>
<dbReference type="EC" id="1.3.99.23" evidence="7"/>
<dbReference type="PANTHER" id="PTHR46091">
    <property type="entry name" value="BLR7054 PROTEIN"/>
    <property type="match status" value="1"/>
</dbReference>
<keyword evidence="2" id="KW-0732">Signal</keyword>
<dbReference type="InterPro" id="IPR036188">
    <property type="entry name" value="FAD/NAD-bd_sf"/>
</dbReference>
<dbReference type="Pfam" id="PF01593">
    <property type="entry name" value="Amino_oxidase"/>
    <property type="match status" value="1"/>
</dbReference>
<evidence type="ECO:0000256" key="5">
    <source>
        <dbReference type="ARBA" id="ARBA00023027"/>
    </source>
</evidence>
<dbReference type="Gene3D" id="3.50.50.60">
    <property type="entry name" value="FAD/NAD(P)-binding domain"/>
    <property type="match status" value="2"/>
</dbReference>
<dbReference type="KEGG" id="dak:DaAHT2_1135"/>
<dbReference type="RefSeq" id="WP_013163362.1">
    <property type="nucleotide sequence ID" value="NC_014216.1"/>
</dbReference>